<feature type="region of interest" description="Disordered" evidence="1">
    <location>
        <begin position="302"/>
        <end position="342"/>
    </location>
</feature>
<name>A0AAD7XDZ7_9APHY</name>
<evidence type="ECO:0000313" key="5">
    <source>
        <dbReference type="Proteomes" id="UP001215151"/>
    </source>
</evidence>
<keyword evidence="5" id="KW-1185">Reference proteome</keyword>
<comment type="caution">
    <text evidence="4">The sequence shown here is derived from an EMBL/GenBank/DDBJ whole genome shotgun (WGS) entry which is preliminary data.</text>
</comment>
<dbReference type="Proteomes" id="UP001215151">
    <property type="component" value="Unassembled WGS sequence"/>
</dbReference>
<feature type="transmembrane region" description="Helical" evidence="2">
    <location>
        <begin position="162"/>
        <end position="186"/>
    </location>
</feature>
<gene>
    <name evidence="4" type="ORF">ONZ51_g2954</name>
</gene>
<organism evidence="4 5">
    <name type="scientific">Trametes cubensis</name>
    <dbReference type="NCBI Taxonomy" id="1111947"/>
    <lineage>
        <taxon>Eukaryota</taxon>
        <taxon>Fungi</taxon>
        <taxon>Dikarya</taxon>
        <taxon>Basidiomycota</taxon>
        <taxon>Agaricomycotina</taxon>
        <taxon>Agaricomycetes</taxon>
        <taxon>Polyporales</taxon>
        <taxon>Polyporaceae</taxon>
        <taxon>Trametes</taxon>
    </lineage>
</organism>
<accession>A0AAD7XDZ7</accession>
<keyword evidence="2" id="KW-1133">Transmembrane helix</keyword>
<evidence type="ECO:0000313" key="4">
    <source>
        <dbReference type="EMBL" id="KAJ8489399.1"/>
    </source>
</evidence>
<reference evidence="4" key="1">
    <citation type="submission" date="2022-11" db="EMBL/GenBank/DDBJ databases">
        <title>Genome Sequence of Cubamyces cubensis.</title>
        <authorList>
            <person name="Buettner E."/>
        </authorList>
    </citation>
    <scope>NUCLEOTIDE SEQUENCE</scope>
    <source>
        <strain evidence="4">MPL-01</strain>
    </source>
</reference>
<feature type="transmembrane region" description="Helical" evidence="2">
    <location>
        <begin position="52"/>
        <end position="71"/>
    </location>
</feature>
<protein>
    <recommendedName>
        <fullName evidence="3">DUF6533 domain-containing protein</fullName>
    </recommendedName>
</protein>
<feature type="transmembrane region" description="Helical" evidence="2">
    <location>
        <begin position="121"/>
        <end position="142"/>
    </location>
</feature>
<feature type="transmembrane region" description="Helical" evidence="2">
    <location>
        <begin position="207"/>
        <end position="224"/>
    </location>
</feature>
<evidence type="ECO:0000259" key="3">
    <source>
        <dbReference type="Pfam" id="PF20151"/>
    </source>
</evidence>
<evidence type="ECO:0000256" key="2">
    <source>
        <dbReference type="SAM" id="Phobius"/>
    </source>
</evidence>
<feature type="compositionally biased region" description="Basic and acidic residues" evidence="1">
    <location>
        <begin position="323"/>
        <end position="335"/>
    </location>
</feature>
<keyword evidence="2" id="KW-0472">Membrane</keyword>
<feature type="domain" description="DUF6533" evidence="3">
    <location>
        <begin position="18"/>
        <end position="61"/>
    </location>
</feature>
<sequence>MAIPSQERVYANARDVSYSEVACVTVLTWDVLTMYSQEVELIWHRAWTPAKFMYFIARYLPWLVQLALLAIDVNGSTGLTFTAAQCGAWQVVQGVLLQVIVTTVDVILITRVYALYGRNRIILGIVGPLFVGEIAFLCYVLADVTPRLEYDDECFVTSSPSIFQYYWIVSLIFETILFTLTIYKFFEAVRQGWGRGPVMQQFVADGTWAYTLIFIVMLVNMMMYKYIHSTITGICYTWLLVVLSFSGSRLVLNPRRASAMRSHIYSSNIELTCRSGDAPASPTRAGVLVTIEQITDSGAASPPLEVTLGHPTHHDALPPYAGEWEKDRYDRRRDTFEEESEA</sequence>
<feature type="transmembrane region" description="Helical" evidence="2">
    <location>
        <begin position="230"/>
        <end position="252"/>
    </location>
</feature>
<evidence type="ECO:0000256" key="1">
    <source>
        <dbReference type="SAM" id="MobiDB-lite"/>
    </source>
</evidence>
<dbReference type="EMBL" id="JAPEVG010000049">
    <property type="protein sequence ID" value="KAJ8489399.1"/>
    <property type="molecule type" value="Genomic_DNA"/>
</dbReference>
<dbReference type="AlphaFoldDB" id="A0AAD7XDZ7"/>
<dbReference type="Pfam" id="PF20151">
    <property type="entry name" value="DUF6533"/>
    <property type="match status" value="1"/>
</dbReference>
<proteinExistence type="predicted"/>
<dbReference type="InterPro" id="IPR045340">
    <property type="entry name" value="DUF6533"/>
</dbReference>
<feature type="transmembrane region" description="Helical" evidence="2">
    <location>
        <begin position="91"/>
        <end position="114"/>
    </location>
</feature>
<keyword evidence="2" id="KW-0812">Transmembrane</keyword>